<evidence type="ECO:0000256" key="3">
    <source>
        <dbReference type="ARBA" id="ARBA00022989"/>
    </source>
</evidence>
<evidence type="ECO:0000313" key="8">
    <source>
        <dbReference type="Proteomes" id="UP000270856"/>
    </source>
</evidence>
<dbReference type="OrthoDB" id="1631746at2"/>
<dbReference type="RefSeq" id="WP_123897542.1">
    <property type="nucleotide sequence ID" value="NZ_RPFJ01000010.1"/>
</dbReference>
<evidence type="ECO:0000256" key="5">
    <source>
        <dbReference type="SAM" id="Phobius"/>
    </source>
</evidence>
<feature type="transmembrane region" description="Helical" evidence="5">
    <location>
        <begin position="56"/>
        <end position="75"/>
    </location>
</feature>
<feature type="transmembrane region" description="Helical" evidence="5">
    <location>
        <begin position="162"/>
        <end position="182"/>
    </location>
</feature>
<keyword evidence="3 5" id="KW-1133">Transmembrane helix</keyword>
<feature type="transmembrane region" description="Helical" evidence="5">
    <location>
        <begin position="189"/>
        <end position="205"/>
    </location>
</feature>
<dbReference type="GO" id="GO:0016874">
    <property type="term" value="F:ligase activity"/>
    <property type="evidence" value="ECO:0007669"/>
    <property type="project" value="UniProtKB-KW"/>
</dbReference>
<gene>
    <name evidence="7" type="ORF">EGM88_08465</name>
</gene>
<dbReference type="GO" id="GO:0016020">
    <property type="term" value="C:membrane"/>
    <property type="evidence" value="ECO:0007669"/>
    <property type="project" value="UniProtKB-SubCell"/>
</dbReference>
<feature type="transmembrane region" description="Helical" evidence="5">
    <location>
        <begin position="211"/>
        <end position="227"/>
    </location>
</feature>
<keyword evidence="2 5" id="KW-0812">Transmembrane</keyword>
<dbReference type="Pfam" id="PF04932">
    <property type="entry name" value="Wzy_C"/>
    <property type="match status" value="1"/>
</dbReference>
<proteinExistence type="predicted"/>
<dbReference type="EMBL" id="RPFJ01000010">
    <property type="protein sequence ID" value="RPD97513.1"/>
    <property type="molecule type" value="Genomic_DNA"/>
</dbReference>
<evidence type="ECO:0000259" key="6">
    <source>
        <dbReference type="Pfam" id="PF04932"/>
    </source>
</evidence>
<feature type="transmembrane region" description="Helical" evidence="5">
    <location>
        <begin position="327"/>
        <end position="347"/>
    </location>
</feature>
<feature type="transmembrane region" description="Helical" evidence="5">
    <location>
        <begin position="111"/>
        <end position="132"/>
    </location>
</feature>
<feature type="domain" description="O-antigen ligase-related" evidence="6">
    <location>
        <begin position="195"/>
        <end position="343"/>
    </location>
</feature>
<name>A0A3N4PDE6_9FLAO</name>
<keyword evidence="7" id="KW-0436">Ligase</keyword>
<keyword evidence="8" id="KW-1185">Reference proteome</keyword>
<dbReference type="InterPro" id="IPR007016">
    <property type="entry name" value="O-antigen_ligase-rel_domated"/>
</dbReference>
<comment type="subcellular location">
    <subcellularLocation>
        <location evidence="1">Membrane</location>
        <topology evidence="1">Multi-pass membrane protein</topology>
    </subcellularLocation>
</comment>
<feature type="transmembrane region" description="Helical" evidence="5">
    <location>
        <begin position="28"/>
        <end position="44"/>
    </location>
</feature>
<accession>A0A3N4PDE6</accession>
<dbReference type="InterPro" id="IPR051533">
    <property type="entry name" value="WaaL-like"/>
</dbReference>
<comment type="caution">
    <text evidence="7">The sequence shown here is derived from an EMBL/GenBank/DDBJ whole genome shotgun (WGS) entry which is preliminary data.</text>
</comment>
<dbReference type="AlphaFoldDB" id="A0A3N4PDE6"/>
<reference evidence="7 8" key="1">
    <citation type="submission" date="2018-11" db="EMBL/GenBank/DDBJ databases">
        <title>Aureibaculum marinum gen. nov., sp. nov., a member of the family Flavobacteriaceae isolated from the Bohai Sea.</title>
        <authorList>
            <person name="Ji X."/>
        </authorList>
    </citation>
    <scope>NUCLEOTIDE SEQUENCE [LARGE SCALE GENOMIC DNA]</scope>
    <source>
        <strain evidence="7 8">BH-SD17</strain>
    </source>
</reference>
<feature type="transmembrane region" description="Helical" evidence="5">
    <location>
        <begin position="359"/>
        <end position="378"/>
    </location>
</feature>
<evidence type="ECO:0000256" key="1">
    <source>
        <dbReference type="ARBA" id="ARBA00004141"/>
    </source>
</evidence>
<feature type="transmembrane region" description="Helical" evidence="5">
    <location>
        <begin position="7"/>
        <end position="22"/>
    </location>
</feature>
<keyword evidence="4 5" id="KW-0472">Membrane</keyword>
<feature type="transmembrane region" description="Helical" evidence="5">
    <location>
        <begin position="234"/>
        <end position="252"/>
    </location>
</feature>
<sequence>MEKLKKLFLYGLWLFAFFPLIPNKIKGLPVILLFTIALILFLTVKKYKFNVKKVAFYASLYLLYLLSLFFTTNFINIDKPLATRLSIIVFPLIFGLVGSSITEISKHQFQIFLSTYFIVSVVYCGLIVIYFYQLGFLSENVNINLYYSYLTNEMWYINQHPIYASMFIAIAVLFGLQLLFLVKKWIYKSGIFMGFIVLFAMLLFLSRKSVLLALILAVTVYMVYQIKSRKHKKYILFGIIAIGLLILAAPITQNRFKEVFNPKSYNKIENTNSTSIRFGIYKCAIENIMLKPIFGHGVGDVKNKLQSCYAKTSEVLLEDDHNSHNQYLSIWLCCGIVGLILYVGFLLFNFKKALQEKNILFFSLLLFFCILMLFENILERQSGVILFSLIVNFFAFITIQNHKNSFNFDKLN</sequence>
<dbReference type="Proteomes" id="UP000270856">
    <property type="component" value="Unassembled WGS sequence"/>
</dbReference>
<evidence type="ECO:0000313" key="7">
    <source>
        <dbReference type="EMBL" id="RPD97513.1"/>
    </source>
</evidence>
<feature type="transmembrane region" description="Helical" evidence="5">
    <location>
        <begin position="384"/>
        <end position="402"/>
    </location>
</feature>
<protein>
    <submittedName>
        <fullName evidence="7">O-antigen ligase family protein</fullName>
    </submittedName>
</protein>
<organism evidence="7 8">
    <name type="scientific">Aureibaculum marinum</name>
    <dbReference type="NCBI Taxonomy" id="2487930"/>
    <lineage>
        <taxon>Bacteria</taxon>
        <taxon>Pseudomonadati</taxon>
        <taxon>Bacteroidota</taxon>
        <taxon>Flavobacteriia</taxon>
        <taxon>Flavobacteriales</taxon>
        <taxon>Flavobacteriaceae</taxon>
        <taxon>Aureibaculum</taxon>
    </lineage>
</organism>
<dbReference type="PANTHER" id="PTHR37422:SF13">
    <property type="entry name" value="LIPOPOLYSACCHARIDE BIOSYNTHESIS PROTEIN PA4999-RELATED"/>
    <property type="match status" value="1"/>
</dbReference>
<dbReference type="PANTHER" id="PTHR37422">
    <property type="entry name" value="TEICHURONIC ACID BIOSYNTHESIS PROTEIN TUAE"/>
    <property type="match status" value="1"/>
</dbReference>
<feature type="transmembrane region" description="Helical" evidence="5">
    <location>
        <begin position="81"/>
        <end position="99"/>
    </location>
</feature>
<evidence type="ECO:0000256" key="4">
    <source>
        <dbReference type="ARBA" id="ARBA00023136"/>
    </source>
</evidence>
<evidence type="ECO:0000256" key="2">
    <source>
        <dbReference type="ARBA" id="ARBA00022692"/>
    </source>
</evidence>